<dbReference type="InterPro" id="IPR003661">
    <property type="entry name" value="HisK_dim/P_dom"/>
</dbReference>
<dbReference type="GO" id="GO:0016301">
    <property type="term" value="F:kinase activity"/>
    <property type="evidence" value="ECO:0007669"/>
    <property type="project" value="UniProtKB-KW"/>
</dbReference>
<comment type="caution">
    <text evidence="6">The sequence shown here is derived from an EMBL/GenBank/DDBJ whole genome shotgun (WGS) entry which is preliminary data.</text>
</comment>
<feature type="region of interest" description="Disordered" evidence="4">
    <location>
        <begin position="412"/>
        <end position="439"/>
    </location>
</feature>
<dbReference type="SMART" id="SM00065">
    <property type="entry name" value="GAF"/>
    <property type="match status" value="1"/>
</dbReference>
<dbReference type="InterPro" id="IPR029016">
    <property type="entry name" value="GAF-like_dom_sf"/>
</dbReference>
<dbReference type="Gene3D" id="3.30.565.10">
    <property type="entry name" value="Histidine kinase-like ATPase, C-terminal domain"/>
    <property type="match status" value="1"/>
</dbReference>
<sequence length="489" mass="54464">MDDRENQLNSSPNAAGDRQGEDYRLEILEKFGLLDNTSVPVFEEATQTVAHYLQVPVCILGILDRDVEWLKAAFGLSRLGLMNTLAAQRSIPRQHSPSDRVVATRKKLAVPDLTADPELSQSFLYQEYGICAYLAIPLIISDGNCIGAISVMDLEPHTFTLQEISYLEMTARWSVSEFERSHLLQIPSRQTGLIGTNTVTASPAQVAGLVSSSNPMLKIKNQLLNQLTQELRTPLTSVLGMAKMLNKETYGPLTAKQKEYMTIIYSSGQNLLSLIQEILELAVLDDIGSLLKVKPVDIEMLCQQATNSLEQLAEQQQQQIRLSIEPGNRIWHVDKVLVQQTIYHLVSSLLQASAEESTIRLHASRKDNDLSIAIWMSHPWLGQGIPDVEQMLEWLQQPLLFSQDNNVSSRSSVSANGAAVGESDGVENRDKSEQYSPPSVLSTLNLKTKMQFLRLNLSRHLAQIHGGVLSLQGTESSSYRYIIRLTEQN</sequence>
<dbReference type="InterPro" id="IPR036097">
    <property type="entry name" value="HisK_dim/P_sf"/>
</dbReference>
<accession>A0ABT7C010</accession>
<dbReference type="Gene3D" id="3.30.450.40">
    <property type="match status" value="1"/>
</dbReference>
<dbReference type="SUPFAM" id="SSF47384">
    <property type="entry name" value="Homodimeric domain of signal transducing histidine kinase"/>
    <property type="match status" value="1"/>
</dbReference>
<organism evidence="6 7">
    <name type="scientific">Roseofilum casamattae BLCC-M143</name>
    <dbReference type="NCBI Taxonomy" id="3022442"/>
    <lineage>
        <taxon>Bacteria</taxon>
        <taxon>Bacillati</taxon>
        <taxon>Cyanobacteriota</taxon>
        <taxon>Cyanophyceae</taxon>
        <taxon>Desertifilales</taxon>
        <taxon>Desertifilaceae</taxon>
        <taxon>Roseofilum</taxon>
        <taxon>Roseofilum casamattae</taxon>
    </lineage>
</organism>
<keyword evidence="7" id="KW-1185">Reference proteome</keyword>
<dbReference type="InterPro" id="IPR003018">
    <property type="entry name" value="GAF"/>
</dbReference>
<evidence type="ECO:0000313" key="6">
    <source>
        <dbReference type="EMBL" id="MDJ1184069.1"/>
    </source>
</evidence>
<evidence type="ECO:0000256" key="3">
    <source>
        <dbReference type="ARBA" id="ARBA00022777"/>
    </source>
</evidence>
<dbReference type="Gene3D" id="1.10.287.130">
    <property type="match status" value="1"/>
</dbReference>
<keyword evidence="3 6" id="KW-0418">Kinase</keyword>
<evidence type="ECO:0000313" key="7">
    <source>
        <dbReference type="Proteomes" id="UP001232992"/>
    </source>
</evidence>
<dbReference type="EMBL" id="JAQOSQ010000012">
    <property type="protein sequence ID" value="MDJ1184069.1"/>
    <property type="molecule type" value="Genomic_DNA"/>
</dbReference>
<dbReference type="InterPro" id="IPR005467">
    <property type="entry name" value="His_kinase_dom"/>
</dbReference>
<evidence type="ECO:0000259" key="5">
    <source>
        <dbReference type="PROSITE" id="PS50109"/>
    </source>
</evidence>
<dbReference type="EC" id="2.7.13.3" evidence="2"/>
<feature type="domain" description="Histidine kinase" evidence="5">
    <location>
        <begin position="226"/>
        <end position="489"/>
    </location>
</feature>
<dbReference type="SUPFAM" id="SSF55874">
    <property type="entry name" value="ATPase domain of HSP90 chaperone/DNA topoisomerase II/histidine kinase"/>
    <property type="match status" value="1"/>
</dbReference>
<name>A0ABT7C010_9CYAN</name>
<gene>
    <name evidence="6" type="ORF">PMH09_12815</name>
</gene>
<comment type="catalytic activity">
    <reaction evidence="1">
        <text>ATP + protein L-histidine = ADP + protein N-phospho-L-histidine.</text>
        <dbReference type="EC" id="2.7.13.3"/>
    </reaction>
</comment>
<dbReference type="SMART" id="SM00388">
    <property type="entry name" value="HisKA"/>
    <property type="match status" value="1"/>
</dbReference>
<dbReference type="Pfam" id="PF01590">
    <property type="entry name" value="GAF"/>
    <property type="match status" value="1"/>
</dbReference>
<dbReference type="InterPro" id="IPR036890">
    <property type="entry name" value="HATPase_C_sf"/>
</dbReference>
<reference evidence="6 7" key="1">
    <citation type="submission" date="2023-01" db="EMBL/GenBank/DDBJ databases">
        <title>Novel diversity within Roseofilum (Cyanobacteria; Desertifilaceae) from marine benthic mats with descriptions of four novel species.</title>
        <authorList>
            <person name="Wang Y."/>
            <person name="Berthold D.E."/>
            <person name="Hu J."/>
            <person name="Lefler F.W."/>
            <person name="Laughinghouse H.D. IV."/>
        </authorList>
    </citation>
    <scope>NUCLEOTIDE SEQUENCE [LARGE SCALE GENOMIC DNA]</scope>
    <source>
        <strain evidence="6 7">BLCC-M143</strain>
    </source>
</reference>
<evidence type="ECO:0000256" key="2">
    <source>
        <dbReference type="ARBA" id="ARBA00012438"/>
    </source>
</evidence>
<dbReference type="RefSeq" id="WP_283758721.1">
    <property type="nucleotide sequence ID" value="NZ_JAQOSQ010000012.1"/>
</dbReference>
<protein>
    <recommendedName>
        <fullName evidence="2">histidine kinase</fullName>
        <ecNumber evidence="2">2.7.13.3</ecNumber>
    </recommendedName>
</protein>
<proteinExistence type="predicted"/>
<dbReference type="PANTHER" id="PTHR43102">
    <property type="entry name" value="SLR1143 PROTEIN"/>
    <property type="match status" value="1"/>
</dbReference>
<evidence type="ECO:0000256" key="1">
    <source>
        <dbReference type="ARBA" id="ARBA00000085"/>
    </source>
</evidence>
<dbReference type="PANTHER" id="PTHR43102:SF2">
    <property type="entry name" value="GAF DOMAIN-CONTAINING PROTEIN"/>
    <property type="match status" value="1"/>
</dbReference>
<evidence type="ECO:0000256" key="4">
    <source>
        <dbReference type="SAM" id="MobiDB-lite"/>
    </source>
</evidence>
<dbReference type="SUPFAM" id="SSF55781">
    <property type="entry name" value="GAF domain-like"/>
    <property type="match status" value="1"/>
</dbReference>
<dbReference type="Pfam" id="PF00512">
    <property type="entry name" value="HisKA"/>
    <property type="match status" value="1"/>
</dbReference>
<keyword evidence="3 6" id="KW-0808">Transferase</keyword>
<dbReference type="CDD" id="cd00082">
    <property type="entry name" value="HisKA"/>
    <property type="match status" value="1"/>
</dbReference>
<dbReference type="Proteomes" id="UP001232992">
    <property type="component" value="Unassembled WGS sequence"/>
</dbReference>
<dbReference type="PROSITE" id="PS50109">
    <property type="entry name" value="HIS_KIN"/>
    <property type="match status" value="1"/>
</dbReference>
<feature type="compositionally biased region" description="Low complexity" evidence="4">
    <location>
        <begin position="412"/>
        <end position="423"/>
    </location>
</feature>